<reference evidence="1 2" key="1">
    <citation type="journal article" date="2014" name="Genome Announc.">
        <title>Draft Genome Sequence of the Antitrypanosomally Active Sponge-Associated Bacterium Actinokineospora sp. Strain EG49.</title>
        <authorList>
            <person name="Harjes J."/>
            <person name="Ryu T."/>
            <person name="Abdelmohsen U.R."/>
            <person name="Moitinho-Silva L."/>
            <person name="Horn H."/>
            <person name="Ravasi T."/>
            <person name="Hentschel U."/>
        </authorList>
    </citation>
    <scope>NUCLEOTIDE SEQUENCE [LARGE SCALE GENOMIC DNA]</scope>
    <source>
        <strain evidence="1 2">EG49</strain>
    </source>
</reference>
<accession>W7IP24</accession>
<dbReference type="EMBL" id="AYXG01000240">
    <property type="protein sequence ID" value="EWC58507.1"/>
    <property type="molecule type" value="Genomic_DNA"/>
</dbReference>
<protein>
    <submittedName>
        <fullName evidence="1">Uncharacterized protein</fullName>
    </submittedName>
</protein>
<keyword evidence="2" id="KW-1185">Reference proteome</keyword>
<name>W7IP24_9PSEU</name>
<dbReference type="STRING" id="909613.UO65_6187"/>
<organism evidence="1 2">
    <name type="scientific">Actinokineospora spheciospongiae</name>
    <dbReference type="NCBI Taxonomy" id="909613"/>
    <lineage>
        <taxon>Bacteria</taxon>
        <taxon>Bacillati</taxon>
        <taxon>Actinomycetota</taxon>
        <taxon>Actinomycetes</taxon>
        <taxon>Pseudonocardiales</taxon>
        <taxon>Pseudonocardiaceae</taxon>
        <taxon>Actinokineospora</taxon>
    </lineage>
</organism>
<dbReference type="Proteomes" id="UP000019277">
    <property type="component" value="Unassembled WGS sequence"/>
</dbReference>
<dbReference type="AlphaFoldDB" id="W7IP24"/>
<evidence type="ECO:0000313" key="1">
    <source>
        <dbReference type="EMBL" id="EWC58507.1"/>
    </source>
</evidence>
<sequence length="134" mass="13963">MRDDEAGLLAELREVLSGLDPVPAGVREAAVVAGSLLGVRWERVELEEVAVPLMRGTARVWAREPDITIRVGGEVTGVVAPELGVTRVESQGAAGGARYAVDAGGSFGGPVVRGRVRFVLHRAGGVPLVTSWLG</sequence>
<dbReference type="OrthoDB" id="3698955at2"/>
<evidence type="ECO:0000313" key="2">
    <source>
        <dbReference type="Proteomes" id="UP000019277"/>
    </source>
</evidence>
<dbReference type="RefSeq" id="WP_035289616.1">
    <property type="nucleotide sequence ID" value="NZ_AYXG01000240.1"/>
</dbReference>
<proteinExistence type="predicted"/>
<comment type="caution">
    <text evidence="1">The sequence shown here is derived from an EMBL/GenBank/DDBJ whole genome shotgun (WGS) entry which is preliminary data.</text>
</comment>
<gene>
    <name evidence="1" type="ORF">UO65_6187</name>
</gene>